<evidence type="ECO:0000259" key="10">
    <source>
        <dbReference type="SMART" id="SM00363"/>
    </source>
</evidence>
<dbReference type="InterPro" id="IPR006225">
    <property type="entry name" value="PsdUridine_synth_RluC/D"/>
</dbReference>
<dbReference type="GO" id="GO:0000455">
    <property type="term" value="P:enzyme-directed rRNA pseudouridine synthesis"/>
    <property type="evidence" value="ECO:0007669"/>
    <property type="project" value="TreeGrafter"/>
</dbReference>
<dbReference type="Pfam" id="PF01479">
    <property type="entry name" value="S4"/>
    <property type="match status" value="1"/>
</dbReference>
<evidence type="ECO:0000256" key="1">
    <source>
        <dbReference type="ARBA" id="ARBA00010876"/>
    </source>
</evidence>
<dbReference type="PROSITE" id="PS50889">
    <property type="entry name" value="S4"/>
    <property type="match status" value="1"/>
</dbReference>
<evidence type="ECO:0000256" key="3">
    <source>
        <dbReference type="ARBA" id="ARBA00023235"/>
    </source>
</evidence>
<dbReference type="InterPro" id="IPR006145">
    <property type="entry name" value="PsdUridine_synth_RsuA/RluA"/>
</dbReference>
<dbReference type="STRING" id="377629.TERTU_1054"/>
<proteinExistence type="inferred from homology"/>
<dbReference type="InterPro" id="IPR050188">
    <property type="entry name" value="RluA_PseudoU_synthase"/>
</dbReference>
<evidence type="ECO:0000256" key="9">
    <source>
        <dbReference type="SAM" id="MobiDB-lite"/>
    </source>
</evidence>
<feature type="domain" description="RNA-binding S4" evidence="10">
    <location>
        <begin position="35"/>
        <end position="94"/>
    </location>
</feature>
<dbReference type="AlphaFoldDB" id="C5BQY6"/>
<dbReference type="NCBIfam" id="NF008385">
    <property type="entry name" value="PRK11180.1"/>
    <property type="match status" value="1"/>
</dbReference>
<organism evidence="11 12">
    <name type="scientific">Teredinibacter turnerae (strain ATCC 39867 / T7901)</name>
    <dbReference type="NCBI Taxonomy" id="377629"/>
    <lineage>
        <taxon>Bacteria</taxon>
        <taxon>Pseudomonadati</taxon>
        <taxon>Pseudomonadota</taxon>
        <taxon>Gammaproteobacteria</taxon>
        <taxon>Cellvibrionales</taxon>
        <taxon>Cellvibrionaceae</taxon>
        <taxon>Teredinibacter</taxon>
    </lineage>
</organism>
<evidence type="ECO:0000256" key="6">
    <source>
        <dbReference type="PIRSR" id="PIRSR606225-1"/>
    </source>
</evidence>
<evidence type="ECO:0000256" key="5">
    <source>
        <dbReference type="ARBA" id="ARBA00056072"/>
    </source>
</evidence>
<comment type="function">
    <text evidence="5">Responsible for synthesis of pseudouridine from uracil at positions 1911, 1915 and 1917 in 23S ribosomal RNA.</text>
</comment>
<dbReference type="EC" id="5.4.99.-" evidence="8"/>
<dbReference type="GO" id="GO:0160140">
    <property type="term" value="F:23S rRNA pseudouridine(1911/1915/1917) synthase activity"/>
    <property type="evidence" value="ECO:0007669"/>
    <property type="project" value="UniProtKB-EC"/>
</dbReference>
<dbReference type="FunFam" id="3.30.2350.10:FF:000006">
    <property type="entry name" value="Pseudouridine synthase"/>
    <property type="match status" value="1"/>
</dbReference>
<dbReference type="SMART" id="SM00363">
    <property type="entry name" value="S4"/>
    <property type="match status" value="1"/>
</dbReference>
<dbReference type="Gene3D" id="3.30.2350.10">
    <property type="entry name" value="Pseudouridine synthase"/>
    <property type="match status" value="1"/>
</dbReference>
<dbReference type="eggNOG" id="COG0564">
    <property type="taxonomic scope" value="Bacteria"/>
</dbReference>
<protein>
    <recommendedName>
        <fullName evidence="8">Pseudouridine synthase</fullName>
        <ecNumber evidence="8">5.4.99.-</ecNumber>
    </recommendedName>
</protein>
<comment type="catalytic activity">
    <reaction evidence="4">
        <text>uridine(1911/1915/1917) in 23S rRNA = pseudouridine(1911/1915/1917) in 23S rRNA</text>
        <dbReference type="Rhea" id="RHEA:42524"/>
        <dbReference type="Rhea" id="RHEA-COMP:10097"/>
        <dbReference type="Rhea" id="RHEA-COMP:10098"/>
        <dbReference type="ChEBI" id="CHEBI:65314"/>
        <dbReference type="ChEBI" id="CHEBI:65315"/>
        <dbReference type="EC" id="5.4.99.23"/>
    </reaction>
</comment>
<dbReference type="InterPro" id="IPR036986">
    <property type="entry name" value="S4_RNA-bd_sf"/>
</dbReference>
<dbReference type="InterPro" id="IPR002942">
    <property type="entry name" value="S4_RNA-bd"/>
</dbReference>
<gene>
    <name evidence="11" type="primary">rluD</name>
    <name evidence="11" type="ordered locus">TERTU_1054</name>
</gene>
<evidence type="ECO:0000256" key="4">
    <source>
        <dbReference type="ARBA" id="ARBA00036882"/>
    </source>
</evidence>
<dbReference type="CDD" id="cd00165">
    <property type="entry name" value="S4"/>
    <property type="match status" value="1"/>
</dbReference>
<evidence type="ECO:0000256" key="7">
    <source>
        <dbReference type="PROSITE-ProRule" id="PRU00182"/>
    </source>
</evidence>
<dbReference type="HOGENOM" id="CLU_016902_4_0_6"/>
<reference evidence="11 12" key="1">
    <citation type="journal article" date="2009" name="PLoS ONE">
        <title>The complete genome of Teredinibacter turnerae T7901: an intracellular endosymbiont of marine wood-boring bivalves (shipworms).</title>
        <authorList>
            <person name="Yang J.C."/>
            <person name="Madupu R."/>
            <person name="Durkin A.S."/>
            <person name="Ekborg N.A."/>
            <person name="Pedamallu C.S."/>
            <person name="Hostetler J.B."/>
            <person name="Radune D."/>
            <person name="Toms B.S."/>
            <person name="Henrissat B."/>
            <person name="Coutinho P.M."/>
            <person name="Schwarz S."/>
            <person name="Field L."/>
            <person name="Trindade-Silva A.E."/>
            <person name="Soares C.A.G."/>
            <person name="Elshahawi S."/>
            <person name="Hanora A."/>
            <person name="Schmidt E.W."/>
            <person name="Haygood M.G."/>
            <person name="Posfai J."/>
            <person name="Benner J."/>
            <person name="Madinger C."/>
            <person name="Nove J."/>
            <person name="Anton B."/>
            <person name="Chaudhary K."/>
            <person name="Foster J."/>
            <person name="Holman A."/>
            <person name="Kumar S."/>
            <person name="Lessard P.A."/>
            <person name="Luyten Y.A."/>
            <person name="Slatko B."/>
            <person name="Wood N."/>
            <person name="Wu B."/>
            <person name="Teplitski M."/>
            <person name="Mougous J.D."/>
            <person name="Ward N."/>
            <person name="Eisen J.A."/>
            <person name="Badger J.H."/>
            <person name="Distel D.L."/>
        </authorList>
    </citation>
    <scope>NUCLEOTIDE SEQUENCE [LARGE SCALE GENOMIC DNA]</scope>
    <source>
        <strain evidence="12">ATCC 39867 / T7901</strain>
    </source>
</reference>
<dbReference type="RefSeq" id="WP_015818942.1">
    <property type="nucleotide sequence ID" value="NC_012997.1"/>
</dbReference>
<dbReference type="PANTHER" id="PTHR21600">
    <property type="entry name" value="MITOCHONDRIAL RNA PSEUDOURIDINE SYNTHASE"/>
    <property type="match status" value="1"/>
</dbReference>
<dbReference type="InterPro" id="IPR006224">
    <property type="entry name" value="PsdUridine_synth_RluA-like_CS"/>
</dbReference>
<dbReference type="Pfam" id="PF00849">
    <property type="entry name" value="PseudoU_synth_2"/>
    <property type="match status" value="1"/>
</dbReference>
<dbReference type="PROSITE" id="PS01129">
    <property type="entry name" value="PSI_RLU"/>
    <property type="match status" value="1"/>
</dbReference>
<dbReference type="GO" id="GO:0003723">
    <property type="term" value="F:RNA binding"/>
    <property type="evidence" value="ECO:0007669"/>
    <property type="project" value="UniProtKB-KW"/>
</dbReference>
<dbReference type="Proteomes" id="UP000009080">
    <property type="component" value="Chromosome"/>
</dbReference>
<evidence type="ECO:0000256" key="8">
    <source>
        <dbReference type="RuleBase" id="RU362028"/>
    </source>
</evidence>
<dbReference type="EMBL" id="CP001614">
    <property type="protein sequence ID" value="ACR12830.1"/>
    <property type="molecule type" value="Genomic_DNA"/>
</dbReference>
<comment type="similarity">
    <text evidence="1 8">Belongs to the pseudouridine synthase RluA family.</text>
</comment>
<dbReference type="SUPFAM" id="SSF55174">
    <property type="entry name" value="Alpha-L RNA-binding motif"/>
    <property type="match status" value="1"/>
</dbReference>
<keyword evidence="2 7" id="KW-0694">RNA-binding</keyword>
<dbReference type="KEGG" id="ttu:TERTU_1054"/>
<dbReference type="SUPFAM" id="SSF55120">
    <property type="entry name" value="Pseudouridine synthase"/>
    <property type="match status" value="1"/>
</dbReference>
<dbReference type="InterPro" id="IPR020103">
    <property type="entry name" value="PsdUridine_synth_cat_dom_sf"/>
</dbReference>
<accession>C5BQY6</accession>
<feature type="active site" evidence="6">
    <location>
        <position position="155"/>
    </location>
</feature>
<dbReference type="PANTHER" id="PTHR21600:SF44">
    <property type="entry name" value="RIBOSOMAL LARGE SUBUNIT PSEUDOURIDINE SYNTHASE D"/>
    <property type="match status" value="1"/>
</dbReference>
<comment type="catalytic activity">
    <reaction evidence="8">
        <text>a uridine in RNA = a pseudouridine in RNA</text>
        <dbReference type="Rhea" id="RHEA:48348"/>
        <dbReference type="Rhea" id="RHEA-COMP:12068"/>
        <dbReference type="Rhea" id="RHEA-COMP:12069"/>
        <dbReference type="ChEBI" id="CHEBI:65314"/>
        <dbReference type="ChEBI" id="CHEBI:65315"/>
    </reaction>
</comment>
<dbReference type="NCBIfam" id="TIGR00005">
    <property type="entry name" value="rluA_subfam"/>
    <property type="match status" value="1"/>
</dbReference>
<evidence type="ECO:0000313" key="11">
    <source>
        <dbReference type="EMBL" id="ACR12830.1"/>
    </source>
</evidence>
<keyword evidence="3 8" id="KW-0413">Isomerase</keyword>
<sequence length="333" mass="36544">MPNNGSNDLPEPLSSADGPESNIVEAQVPFTAMDSRLDQVAAELFPEFSRARLQQWIKQGRLTVNGEPAKPKLKLAGGECLRLSVLEEPQGEWLPEPIPLDVVYEDEAILVLNKPAGLVVHPAAGNYTGTLLNGLIHHRQAQSLLPRAGIVHRLDKDTSGLMVVAKTTAAQNNLVAQLQARTVKREYEALAIGEVRSSGFVDAPIGRHPTNRTRMAVVSSGKPAVTHYTALARFDGFTHLRLQLETGRTHQIRVHMAHLGYPLVGDPVYGRRLPAKLLRENPDLVPLSSLPRQALHAVQLGLQHPASGEYLQWQVPLAEDINNLLLLLRAYAR</sequence>
<keyword evidence="12" id="KW-1185">Reference proteome</keyword>
<evidence type="ECO:0000313" key="12">
    <source>
        <dbReference type="Proteomes" id="UP000009080"/>
    </source>
</evidence>
<evidence type="ECO:0000256" key="2">
    <source>
        <dbReference type="ARBA" id="ARBA00022884"/>
    </source>
</evidence>
<feature type="region of interest" description="Disordered" evidence="9">
    <location>
        <begin position="1"/>
        <end position="20"/>
    </location>
</feature>
<dbReference type="OrthoDB" id="9807829at2"/>
<dbReference type="CDD" id="cd02869">
    <property type="entry name" value="PseudoU_synth_RluA_like"/>
    <property type="match status" value="1"/>
</dbReference>
<name>C5BQY6_TERTT</name>
<dbReference type="Gene3D" id="3.10.290.10">
    <property type="entry name" value="RNA-binding S4 domain"/>
    <property type="match status" value="1"/>
</dbReference>